<reference evidence="2" key="1">
    <citation type="submission" date="2008-10" db="EMBL/GenBank/DDBJ databases">
        <authorList>
            <person name="Molnar K."/>
        </authorList>
    </citation>
    <scope>NUCLEOTIDE SEQUENCE [LARGE SCALE GENOMIC DNA]</scope>
    <source>
        <strain evidence="2">NRRL 15998</strain>
    </source>
</reference>
<name>D6AB34_STRFL</name>
<organism evidence="1 2">
    <name type="scientific">Streptomyces filamentosus NRRL 15998</name>
    <dbReference type="NCBI Taxonomy" id="457431"/>
    <lineage>
        <taxon>Bacteria</taxon>
        <taxon>Bacillati</taxon>
        <taxon>Actinomycetota</taxon>
        <taxon>Actinomycetes</taxon>
        <taxon>Kitasatosporales</taxon>
        <taxon>Streptomycetaceae</taxon>
        <taxon>Streptomyces</taxon>
    </lineage>
</organism>
<reference evidence="2" key="2">
    <citation type="submission" date="2008-12" db="EMBL/GenBank/DDBJ databases">
        <title>Annotation of Streptomyces roseosporus strain NRRL 15998.</title>
        <authorList>
            <consortium name="The Broad Institute Genome Sequencing Platform"/>
            <consortium name="Broad Institute Microbial Sequencing Center"/>
            <person name="Fischbach M."/>
            <person name="Ward D."/>
            <person name="Young S."/>
            <person name="Kodira C.D."/>
            <person name="Zeng Q."/>
            <person name="Koehrsen M."/>
            <person name="Godfrey P."/>
            <person name="Alvarado L."/>
            <person name="Berlin A.M."/>
            <person name="Borenstein D."/>
            <person name="Chen Z."/>
            <person name="Engels R."/>
            <person name="Freedman E."/>
            <person name="Gellesch M."/>
            <person name="Goldberg J."/>
            <person name="Griggs A."/>
            <person name="Gujja S."/>
            <person name="Heiman D.I."/>
            <person name="Hepburn T.A."/>
            <person name="Howarth C."/>
            <person name="Jen D."/>
            <person name="Larson L."/>
            <person name="Lewis B."/>
            <person name="Mehta T."/>
            <person name="Park D."/>
            <person name="Pearson M."/>
            <person name="Roberts A."/>
            <person name="Saif S."/>
            <person name="Shea T.D."/>
            <person name="Shenoy N."/>
            <person name="Sisk P."/>
            <person name="Stolte C."/>
            <person name="Sykes S.N."/>
            <person name="Walk T."/>
            <person name="White J."/>
            <person name="Yandava C."/>
            <person name="Straight P."/>
            <person name="Clardy J."/>
            <person name="Hung D."/>
            <person name="Kolter R."/>
            <person name="Mekalanos J."/>
            <person name="Walker S."/>
            <person name="Walsh C.T."/>
            <person name="Wieland B.L.C."/>
            <person name="Ilzarbe M."/>
            <person name="Galagan J."/>
            <person name="Nusbaum C."/>
            <person name="Birren B."/>
        </authorList>
    </citation>
    <scope>NUCLEOTIDE SEQUENCE [LARGE SCALE GENOMIC DNA]</scope>
    <source>
        <strain evidence="2">NRRL 15998</strain>
    </source>
</reference>
<dbReference type="Proteomes" id="UP000003986">
    <property type="component" value="Unassembled WGS sequence"/>
</dbReference>
<gene>
    <name evidence="1" type="ORF">SSGG_01735</name>
</gene>
<proteinExistence type="predicted"/>
<evidence type="ECO:0000313" key="1">
    <source>
        <dbReference type="EMBL" id="EFE74370.2"/>
    </source>
</evidence>
<protein>
    <submittedName>
        <fullName evidence="1">Predicted protein</fullName>
    </submittedName>
</protein>
<dbReference type="AlphaFoldDB" id="D6AB34"/>
<sequence>MAASAAMSPAAAAAPYRPTTSMADMRLLRFCSMDLDRLRAQCVDEVPGYLNVTTEEGRA</sequence>
<accession>D6AB34</accession>
<dbReference type="EMBL" id="DS999644">
    <property type="protein sequence ID" value="EFE74370.2"/>
    <property type="molecule type" value="Genomic_DNA"/>
</dbReference>
<evidence type="ECO:0000313" key="2">
    <source>
        <dbReference type="Proteomes" id="UP000003986"/>
    </source>
</evidence>